<dbReference type="InterPro" id="IPR043504">
    <property type="entry name" value="Peptidase_S1_PA_chymotrypsin"/>
</dbReference>
<sequence length="484" mass="54315">MRTKRETEDKHEPLILDAGDVPFFHPYMSTKRETEDKHEPLFLDAGDVPFFHPYMRTKRETEDEHEPLILDVGDVPSFHPYMRTKREIEDEHEPLILDVGDVPSFHPYMRTKRETEDEHEPLILDVGDVPSFHSYRRTKSEAMEEADKLPKPFFKQEDKLQLPSDISDLLQPGSLDYQNYAKGGECGRPLLDKPPTPADVNLNRIVGGTTTVPGEIPFMVSLQIYSRRRKGWRHICGGTLISERFVLTAAHCMDNGIAKRLTVVVNDHDLSSESPEGFEKRIKIAGYELHRNFSLVTFTDDIGLLYLEEPVTFGKLAQPACVAKAYHDNFHQLESRALVTGWGRIQEGGFASPIQKKLYLDLIGAGLCQTMYGNTFGLAIEKTHVCAGNLHGGESSCQGDSGGPLFTMSSDGRFVVQGVVSAGVGCGRPFAPGLYTRVSTFKPWIDETMETLVNEVSLGIQEKEPDDDELSDFEIENLIVPFPS</sequence>
<evidence type="ECO:0000259" key="10">
    <source>
        <dbReference type="PROSITE" id="PS50240"/>
    </source>
</evidence>
<evidence type="ECO:0000256" key="2">
    <source>
        <dbReference type="ARBA" id="ARBA00022670"/>
    </source>
</evidence>
<keyword evidence="4" id="KW-0378">Hydrolase</keyword>
<dbReference type="PROSITE" id="PS00134">
    <property type="entry name" value="TRYPSIN_HIS"/>
    <property type="match status" value="1"/>
</dbReference>
<keyword evidence="6" id="KW-0720">Serine protease</keyword>
<dbReference type="SMART" id="SM00020">
    <property type="entry name" value="Tryp_SPc"/>
    <property type="match status" value="1"/>
</dbReference>
<reference evidence="11" key="1">
    <citation type="submission" date="2020-11" db="EMBL/GenBank/DDBJ databases">
        <authorList>
            <person name="Tran Van P."/>
        </authorList>
    </citation>
    <scope>NUCLEOTIDE SEQUENCE</scope>
</reference>
<name>A0A7R8WLT8_9CRUS</name>
<protein>
    <recommendedName>
        <fullName evidence="9">limulus clotting factor C</fullName>
        <ecNumber evidence="9">3.4.21.84</ecNumber>
    </recommendedName>
</protein>
<dbReference type="GO" id="GO:0004252">
    <property type="term" value="F:serine-type endopeptidase activity"/>
    <property type="evidence" value="ECO:0007669"/>
    <property type="project" value="InterPro"/>
</dbReference>
<dbReference type="CDD" id="cd00190">
    <property type="entry name" value="Tryp_SPc"/>
    <property type="match status" value="1"/>
</dbReference>
<evidence type="ECO:0000313" key="11">
    <source>
        <dbReference type="EMBL" id="CAD7234189.1"/>
    </source>
</evidence>
<dbReference type="AlphaFoldDB" id="A0A7R8WLT8"/>
<dbReference type="InterPro" id="IPR001314">
    <property type="entry name" value="Peptidase_S1A"/>
</dbReference>
<evidence type="ECO:0000256" key="4">
    <source>
        <dbReference type="ARBA" id="ARBA00022801"/>
    </source>
</evidence>
<comment type="catalytic activity">
    <reaction evidence="8">
        <text>Selective cleavage of 103-Arg-|-Ser-104 and 124-Ile-|-Ile-125 bonds in Limulus clotting factor B to form activated factor B. Cleavage of -Pro-Arg-|-Xaa- bonds in synthetic substrates.</text>
        <dbReference type="EC" id="3.4.21.84"/>
    </reaction>
</comment>
<dbReference type="InterPro" id="IPR033116">
    <property type="entry name" value="TRYPSIN_SER"/>
</dbReference>
<feature type="domain" description="Peptidase S1" evidence="10">
    <location>
        <begin position="205"/>
        <end position="450"/>
    </location>
</feature>
<keyword evidence="3" id="KW-0732">Signal</keyword>
<dbReference type="EMBL" id="OB667992">
    <property type="protein sequence ID" value="CAD7234189.1"/>
    <property type="molecule type" value="Genomic_DNA"/>
</dbReference>
<dbReference type="InterPro" id="IPR009003">
    <property type="entry name" value="Peptidase_S1_PA"/>
</dbReference>
<dbReference type="PANTHER" id="PTHR24252:SF7">
    <property type="entry name" value="HYALIN"/>
    <property type="match status" value="1"/>
</dbReference>
<dbReference type="Pfam" id="PF00089">
    <property type="entry name" value="Trypsin"/>
    <property type="match status" value="1"/>
</dbReference>
<dbReference type="InterPro" id="IPR001254">
    <property type="entry name" value="Trypsin_dom"/>
</dbReference>
<keyword evidence="7" id="KW-1015">Disulfide bond</keyword>
<dbReference type="GO" id="GO:0006508">
    <property type="term" value="P:proteolysis"/>
    <property type="evidence" value="ECO:0007669"/>
    <property type="project" value="UniProtKB-KW"/>
</dbReference>
<evidence type="ECO:0000256" key="8">
    <source>
        <dbReference type="ARBA" id="ARBA00052079"/>
    </source>
</evidence>
<dbReference type="PRINTS" id="PR00722">
    <property type="entry name" value="CHYMOTRYPSIN"/>
</dbReference>
<dbReference type="OrthoDB" id="6329218at2759"/>
<evidence type="ECO:0000256" key="7">
    <source>
        <dbReference type="ARBA" id="ARBA00023157"/>
    </source>
</evidence>
<accession>A0A7R8WLT8</accession>
<organism evidence="11">
    <name type="scientific">Cyprideis torosa</name>
    <dbReference type="NCBI Taxonomy" id="163714"/>
    <lineage>
        <taxon>Eukaryota</taxon>
        <taxon>Metazoa</taxon>
        <taxon>Ecdysozoa</taxon>
        <taxon>Arthropoda</taxon>
        <taxon>Crustacea</taxon>
        <taxon>Oligostraca</taxon>
        <taxon>Ostracoda</taxon>
        <taxon>Podocopa</taxon>
        <taxon>Podocopida</taxon>
        <taxon>Cytherocopina</taxon>
        <taxon>Cytheroidea</taxon>
        <taxon>Cytherideidae</taxon>
        <taxon>Cyprideis</taxon>
    </lineage>
</organism>
<dbReference type="PROSITE" id="PS00135">
    <property type="entry name" value="TRYPSIN_SER"/>
    <property type="match status" value="1"/>
</dbReference>
<dbReference type="EC" id="3.4.21.84" evidence="9"/>
<keyword evidence="2" id="KW-0645">Protease</keyword>
<evidence type="ECO:0000256" key="1">
    <source>
        <dbReference type="ARBA" id="ARBA00022659"/>
    </source>
</evidence>
<dbReference type="GO" id="GO:0042381">
    <property type="term" value="P:hemolymph coagulation"/>
    <property type="evidence" value="ECO:0007669"/>
    <property type="project" value="UniProtKB-KW"/>
</dbReference>
<dbReference type="PROSITE" id="PS50240">
    <property type="entry name" value="TRYPSIN_DOM"/>
    <property type="match status" value="1"/>
</dbReference>
<dbReference type="PANTHER" id="PTHR24252">
    <property type="entry name" value="ACROSIN-RELATED"/>
    <property type="match status" value="1"/>
</dbReference>
<dbReference type="Gene3D" id="2.40.10.10">
    <property type="entry name" value="Trypsin-like serine proteases"/>
    <property type="match status" value="1"/>
</dbReference>
<gene>
    <name evidence="11" type="ORF">CTOB1V02_LOCUS12006</name>
</gene>
<proteinExistence type="predicted"/>
<dbReference type="SUPFAM" id="SSF50494">
    <property type="entry name" value="Trypsin-like serine proteases"/>
    <property type="match status" value="1"/>
</dbReference>
<evidence type="ECO:0000256" key="6">
    <source>
        <dbReference type="ARBA" id="ARBA00022825"/>
    </source>
</evidence>
<keyword evidence="1" id="KW-0768">Sushi</keyword>
<evidence type="ECO:0000256" key="3">
    <source>
        <dbReference type="ARBA" id="ARBA00022729"/>
    </source>
</evidence>
<dbReference type="InterPro" id="IPR018114">
    <property type="entry name" value="TRYPSIN_HIS"/>
</dbReference>
<evidence type="ECO:0000256" key="5">
    <source>
        <dbReference type="ARBA" id="ARBA00022820"/>
    </source>
</evidence>
<evidence type="ECO:0000256" key="9">
    <source>
        <dbReference type="ARBA" id="ARBA00066707"/>
    </source>
</evidence>
<dbReference type="FunFam" id="2.40.10.10:FF:000120">
    <property type="entry name" value="Putative serine protease"/>
    <property type="match status" value="1"/>
</dbReference>
<keyword evidence="5" id="KW-0353">Hemolymph clotting</keyword>